<comment type="subcellular location">
    <subcellularLocation>
        <location evidence="5">Cytoplasm</location>
    </subcellularLocation>
</comment>
<dbReference type="PANTHER" id="PTHR21060">
    <property type="entry name" value="ACETATE KINASE"/>
    <property type="match status" value="1"/>
</dbReference>
<dbReference type="InterPro" id="IPR043129">
    <property type="entry name" value="ATPase_NBD"/>
</dbReference>
<evidence type="ECO:0000256" key="5">
    <source>
        <dbReference type="HAMAP-Rule" id="MF_00020"/>
    </source>
</evidence>
<dbReference type="InterPro" id="IPR000890">
    <property type="entry name" value="Aliphatic_acid_kin_short-chain"/>
</dbReference>
<sequence length="400" mass="42049">MSTVFVVNAGSSSLKYQLVELASGASLASGLIERIGQVRSSAKHKNAAGGEAQEELHIQDHAQAFGWVLRQFDAVGPSLDDADMIGVGHRVVQGGSRFDRATIIDGRVQDQIEALSPLAPLHNPANVVGIRAARAAFANLPHVAVFDTAFHLTLPPAAYTYALDRSVAEEHRVRKYGFHGTSHQFVSRRLAELVGKPLGETNSIVLHLGNGSSACAVRGGESVETSMGMTPLAGLVMGTRTGDIDASVLLHLARNGGYSIDDLDTLLNKRSGLLGMAGSNDMRDVRASAGAGVEAARVALETYTYRIRGVVGQYMAQLGRTDALAFTAGVGENSAETRAESLAGLESFGIVIDADRNAGTGPDGDAKERRISADESAIAVWVVPTNEELEIAQQVAAVVA</sequence>
<dbReference type="NCBIfam" id="TIGR00016">
    <property type="entry name" value="ackA"/>
    <property type="match status" value="1"/>
</dbReference>
<dbReference type="HAMAP" id="MF_00020">
    <property type="entry name" value="Acetate_kinase"/>
    <property type="match status" value="1"/>
</dbReference>
<comment type="function">
    <text evidence="5">Catalyzes the formation of acetyl phosphate from acetate and ATP. Can also catalyze the reverse reaction.</text>
</comment>
<dbReference type="GeneID" id="303173874"/>
<dbReference type="PANTHER" id="PTHR21060:SF15">
    <property type="entry name" value="ACETATE KINASE-RELATED"/>
    <property type="match status" value="1"/>
</dbReference>
<keyword evidence="3 5" id="KW-0418">Kinase</keyword>
<dbReference type="OrthoDB" id="9802453at2"/>
<dbReference type="GO" id="GO:0008776">
    <property type="term" value="F:acetate kinase activity"/>
    <property type="evidence" value="ECO:0007669"/>
    <property type="project" value="UniProtKB-UniRule"/>
</dbReference>
<feature type="binding site" evidence="5">
    <location>
        <begin position="329"/>
        <end position="333"/>
    </location>
    <ligand>
        <name>ATP</name>
        <dbReference type="ChEBI" id="CHEBI:30616"/>
    </ligand>
</feature>
<feature type="site" description="Transition state stabilizer" evidence="5">
    <location>
        <position position="179"/>
    </location>
</feature>
<feature type="binding site" evidence="5">
    <location>
        <position position="8"/>
    </location>
    <ligand>
        <name>Mg(2+)</name>
        <dbReference type="ChEBI" id="CHEBI:18420"/>
    </ligand>
</feature>
<evidence type="ECO:0000313" key="8">
    <source>
        <dbReference type="Proteomes" id="UP000195787"/>
    </source>
</evidence>
<evidence type="ECO:0000313" key="7">
    <source>
        <dbReference type="EMBL" id="SJM67168.1"/>
    </source>
</evidence>
<feature type="active site" description="Proton donor/acceptor" evidence="5">
    <location>
        <position position="147"/>
    </location>
</feature>
<reference evidence="7 8" key="1">
    <citation type="submission" date="2017-02" db="EMBL/GenBank/DDBJ databases">
        <authorList>
            <person name="Peterson S.W."/>
        </authorList>
    </citation>
    <scope>NUCLEOTIDE SEQUENCE [LARGE SCALE GENOMIC DNA]</scope>
    <source>
        <strain evidence="7 8">LMG 22410</strain>
    </source>
</reference>
<dbReference type="Gene3D" id="3.30.420.40">
    <property type="match status" value="2"/>
</dbReference>
<dbReference type="UniPathway" id="UPA00340">
    <property type="reaction ID" value="UER00458"/>
</dbReference>
<dbReference type="Proteomes" id="UP000195787">
    <property type="component" value="Unassembled WGS sequence"/>
</dbReference>
<dbReference type="GO" id="GO:0006085">
    <property type="term" value="P:acetyl-CoA biosynthetic process"/>
    <property type="evidence" value="ECO:0007669"/>
    <property type="project" value="UniProtKB-UniRule"/>
</dbReference>
<protein>
    <recommendedName>
        <fullName evidence="5">Acetate kinase</fullName>
        <ecNumber evidence="5">2.7.2.1</ecNumber>
    </recommendedName>
    <alternativeName>
        <fullName evidence="5">Acetokinase</fullName>
    </alternativeName>
</protein>
<dbReference type="AlphaFoldDB" id="A0A1R4GG32"/>
<feature type="binding site" evidence="5">
    <location>
        <position position="15"/>
    </location>
    <ligand>
        <name>ATP</name>
        <dbReference type="ChEBI" id="CHEBI:30616"/>
    </ligand>
</feature>
<comment type="cofactor">
    <cofactor evidence="5">
        <name>Mg(2+)</name>
        <dbReference type="ChEBI" id="CHEBI:18420"/>
    </cofactor>
    <cofactor evidence="5">
        <name>Mn(2+)</name>
        <dbReference type="ChEBI" id="CHEBI:29035"/>
    </cofactor>
    <text evidence="5">Mg(2+). Can also accept Mn(2+).</text>
</comment>
<dbReference type="GO" id="GO:0006083">
    <property type="term" value="P:acetate metabolic process"/>
    <property type="evidence" value="ECO:0007669"/>
    <property type="project" value="TreeGrafter"/>
</dbReference>
<dbReference type="EMBL" id="FUHU01000044">
    <property type="protein sequence ID" value="SJM67168.1"/>
    <property type="molecule type" value="Genomic_DNA"/>
</dbReference>
<dbReference type="RefSeq" id="WP_086992731.1">
    <property type="nucleotide sequence ID" value="NZ_FUHU01000044.1"/>
</dbReference>
<evidence type="ECO:0000256" key="2">
    <source>
        <dbReference type="ARBA" id="ARBA00022741"/>
    </source>
</evidence>
<dbReference type="SUPFAM" id="SSF53067">
    <property type="entry name" value="Actin-like ATPase domain"/>
    <property type="match status" value="2"/>
</dbReference>
<organism evidence="7 8">
    <name type="scientific">Agrococcus casei LMG 22410</name>
    <dbReference type="NCBI Taxonomy" id="1255656"/>
    <lineage>
        <taxon>Bacteria</taxon>
        <taxon>Bacillati</taxon>
        <taxon>Actinomycetota</taxon>
        <taxon>Actinomycetes</taxon>
        <taxon>Micrococcales</taxon>
        <taxon>Microbacteriaceae</taxon>
        <taxon>Agrococcus</taxon>
    </lineage>
</organism>
<feature type="binding site" evidence="5">
    <location>
        <position position="387"/>
    </location>
    <ligand>
        <name>Mg(2+)</name>
        <dbReference type="ChEBI" id="CHEBI:18420"/>
    </ligand>
</feature>
<comment type="catalytic activity">
    <reaction evidence="5">
        <text>acetate + ATP = acetyl phosphate + ADP</text>
        <dbReference type="Rhea" id="RHEA:11352"/>
        <dbReference type="ChEBI" id="CHEBI:22191"/>
        <dbReference type="ChEBI" id="CHEBI:30089"/>
        <dbReference type="ChEBI" id="CHEBI:30616"/>
        <dbReference type="ChEBI" id="CHEBI:456216"/>
        <dbReference type="EC" id="2.7.2.1"/>
    </reaction>
</comment>
<comment type="similarity">
    <text evidence="5 6">Belongs to the acetokinase family.</text>
</comment>
<dbReference type="Pfam" id="PF00871">
    <property type="entry name" value="Acetate_kinase"/>
    <property type="match status" value="1"/>
</dbReference>
<keyword evidence="5" id="KW-0963">Cytoplasm</keyword>
<keyword evidence="8" id="KW-1185">Reference proteome</keyword>
<keyword evidence="1 5" id="KW-0808">Transferase</keyword>
<gene>
    <name evidence="5" type="primary">ackA</name>
    <name evidence="7" type="ORF">CZ674_11715</name>
</gene>
<keyword evidence="4 5" id="KW-0067">ATP-binding</keyword>
<dbReference type="PIRSF" id="PIRSF000722">
    <property type="entry name" value="Acetate_prop_kin"/>
    <property type="match status" value="1"/>
</dbReference>
<dbReference type="GO" id="GO:0000287">
    <property type="term" value="F:magnesium ion binding"/>
    <property type="evidence" value="ECO:0007669"/>
    <property type="project" value="UniProtKB-UniRule"/>
</dbReference>
<feature type="binding site" evidence="5">
    <location>
        <position position="90"/>
    </location>
    <ligand>
        <name>substrate</name>
    </ligand>
</feature>
<evidence type="ECO:0000256" key="3">
    <source>
        <dbReference type="ARBA" id="ARBA00022777"/>
    </source>
</evidence>
<comment type="subunit">
    <text evidence="5">Homodimer.</text>
</comment>
<keyword evidence="5" id="KW-0479">Metal-binding</keyword>
<dbReference type="GO" id="GO:0005737">
    <property type="term" value="C:cytoplasm"/>
    <property type="evidence" value="ECO:0007669"/>
    <property type="project" value="UniProtKB-SubCell"/>
</dbReference>
<dbReference type="CDD" id="cd24010">
    <property type="entry name" value="ASKHA_NBD_AcK_PK"/>
    <property type="match status" value="1"/>
</dbReference>
<proteinExistence type="inferred from homology"/>
<keyword evidence="2 5" id="KW-0547">Nucleotide-binding</keyword>
<accession>A0A1R4GG32</accession>
<feature type="binding site" evidence="5">
    <location>
        <begin position="281"/>
        <end position="283"/>
    </location>
    <ligand>
        <name>ATP</name>
        <dbReference type="ChEBI" id="CHEBI:30616"/>
    </ligand>
</feature>
<evidence type="ECO:0000256" key="4">
    <source>
        <dbReference type="ARBA" id="ARBA00022840"/>
    </source>
</evidence>
<feature type="site" description="Transition state stabilizer" evidence="5">
    <location>
        <position position="240"/>
    </location>
</feature>
<dbReference type="PRINTS" id="PR00471">
    <property type="entry name" value="ACETATEKNASE"/>
</dbReference>
<evidence type="ECO:0000256" key="6">
    <source>
        <dbReference type="RuleBase" id="RU003835"/>
    </source>
</evidence>
<evidence type="ECO:0000256" key="1">
    <source>
        <dbReference type="ARBA" id="ARBA00022679"/>
    </source>
</evidence>
<dbReference type="InterPro" id="IPR004372">
    <property type="entry name" value="Ac/propionate_kinase"/>
</dbReference>
<feature type="binding site" evidence="5">
    <location>
        <begin position="207"/>
        <end position="211"/>
    </location>
    <ligand>
        <name>ATP</name>
        <dbReference type="ChEBI" id="CHEBI:30616"/>
    </ligand>
</feature>
<dbReference type="GO" id="GO:0005524">
    <property type="term" value="F:ATP binding"/>
    <property type="evidence" value="ECO:0007669"/>
    <property type="project" value="UniProtKB-KW"/>
</dbReference>
<keyword evidence="5" id="KW-0460">Magnesium</keyword>
<comment type="pathway">
    <text evidence="5">Metabolic intermediate biosynthesis; acetyl-CoA biosynthesis; acetyl-CoA from acetate: step 1/2.</text>
</comment>
<dbReference type="EC" id="2.7.2.1" evidence="5"/>
<name>A0A1R4GG32_9MICO</name>